<organism evidence="2 3">
    <name type="scientific">Thermanaerovibrio velox DSM 12556</name>
    <dbReference type="NCBI Taxonomy" id="926567"/>
    <lineage>
        <taxon>Bacteria</taxon>
        <taxon>Thermotogati</taxon>
        <taxon>Synergistota</taxon>
        <taxon>Synergistia</taxon>
        <taxon>Synergistales</taxon>
        <taxon>Synergistaceae</taxon>
        <taxon>Thermanaerovibrio</taxon>
    </lineage>
</organism>
<keyword evidence="2" id="KW-0238">DNA-binding</keyword>
<dbReference type="EMBL" id="CM001377">
    <property type="protein sequence ID" value="EHM09442.1"/>
    <property type="molecule type" value="Genomic_DNA"/>
</dbReference>
<dbReference type="NCBIfam" id="TIGR01764">
    <property type="entry name" value="excise"/>
    <property type="match status" value="1"/>
</dbReference>
<reference evidence="2 3" key="1">
    <citation type="submission" date="2011-10" db="EMBL/GenBank/DDBJ databases">
        <title>The Noncontiguous Finished genome of Thermanaerovibrio velox DSM 12556.</title>
        <authorList>
            <consortium name="US DOE Joint Genome Institute (JGI-PGF)"/>
            <person name="Lucas S."/>
            <person name="Copeland A."/>
            <person name="Lapidus A."/>
            <person name="Glavina del Rio T."/>
            <person name="Dalin E."/>
            <person name="Tice H."/>
            <person name="Bruce D."/>
            <person name="Goodwin L."/>
            <person name="Pitluck S."/>
            <person name="Peters L."/>
            <person name="Mikhailova N."/>
            <person name="Teshima H."/>
            <person name="Kyrpides N."/>
            <person name="Mavromatis K."/>
            <person name="Ivanova N."/>
            <person name="Markowitz V."/>
            <person name="Cheng J.-F."/>
            <person name="Hugenholtz P."/>
            <person name="Woyke T."/>
            <person name="Wu D."/>
            <person name="Spring S."/>
            <person name="Brambilla E.-M."/>
            <person name="Klenk H.-P."/>
            <person name="Eisen J.A."/>
        </authorList>
    </citation>
    <scope>NUCLEOTIDE SEQUENCE [LARGE SCALE GENOMIC DNA]</scope>
    <source>
        <strain evidence="2 3">DSM 12556</strain>
    </source>
</reference>
<keyword evidence="3" id="KW-1185">Reference proteome</keyword>
<evidence type="ECO:0000259" key="1">
    <source>
        <dbReference type="Pfam" id="PF12728"/>
    </source>
</evidence>
<proteinExistence type="predicted"/>
<name>H0UNV6_9BACT</name>
<gene>
    <name evidence="2" type="ORF">TheveDRAFT_0272</name>
</gene>
<feature type="domain" description="Helix-turn-helix" evidence="1">
    <location>
        <begin position="12"/>
        <end position="57"/>
    </location>
</feature>
<dbReference type="HOGENOM" id="CLU_140176_10_1_0"/>
<dbReference type="InterPro" id="IPR010093">
    <property type="entry name" value="SinI_DNA-bd"/>
</dbReference>
<protein>
    <submittedName>
        <fullName evidence="2">DNA-binding protein, excisionase family</fullName>
    </submittedName>
</protein>
<dbReference type="Pfam" id="PF12728">
    <property type="entry name" value="HTH_17"/>
    <property type="match status" value="1"/>
</dbReference>
<dbReference type="eggNOG" id="COG3311">
    <property type="taxonomic scope" value="Bacteria"/>
</dbReference>
<dbReference type="STRING" id="926567.TheveDRAFT_0272"/>
<evidence type="ECO:0000313" key="2">
    <source>
        <dbReference type="EMBL" id="EHM09442.1"/>
    </source>
</evidence>
<dbReference type="InterPro" id="IPR041657">
    <property type="entry name" value="HTH_17"/>
</dbReference>
<evidence type="ECO:0000313" key="3">
    <source>
        <dbReference type="Proteomes" id="UP000005730"/>
    </source>
</evidence>
<dbReference type="Proteomes" id="UP000005730">
    <property type="component" value="Chromosome"/>
</dbReference>
<sequence length="60" mass="7143">MMEGRWLLPSIVDEIADHLDLKRDTVHKWIGERQVRGRKVGRLWKFNRKELDEWVKSGGA</sequence>
<dbReference type="GO" id="GO:0003677">
    <property type="term" value="F:DNA binding"/>
    <property type="evidence" value="ECO:0007669"/>
    <property type="project" value="UniProtKB-KW"/>
</dbReference>
<accession>H0UNV6</accession>
<dbReference type="AlphaFoldDB" id="H0UNV6"/>